<dbReference type="Gene3D" id="3.10.310.10">
    <property type="entry name" value="Diaminopimelate Epimerase, Chain A, domain 1"/>
    <property type="match status" value="2"/>
</dbReference>
<protein>
    <submittedName>
        <fullName evidence="3">PhzF family phenazine biosynthesis protein</fullName>
    </submittedName>
</protein>
<dbReference type="InterPro" id="IPR003719">
    <property type="entry name" value="Phenazine_PhzF-like"/>
</dbReference>
<organism evidence="3 4">
    <name type="scientific">Metapseudomonas boanensis</name>
    <dbReference type="NCBI Taxonomy" id="2822138"/>
    <lineage>
        <taxon>Bacteria</taxon>
        <taxon>Pseudomonadati</taxon>
        <taxon>Pseudomonadota</taxon>
        <taxon>Gammaproteobacteria</taxon>
        <taxon>Pseudomonadales</taxon>
        <taxon>Pseudomonadaceae</taxon>
        <taxon>Metapseudomonas</taxon>
    </lineage>
</organism>
<comment type="caution">
    <text evidence="3">The sequence shown here is derived from an EMBL/GenBank/DDBJ whole genome shotgun (WGS) entry which is preliminary data.</text>
</comment>
<name>A0ABS5XA75_9GAMM</name>
<dbReference type="RefSeq" id="WP_215368540.1">
    <property type="nucleotide sequence ID" value="NZ_JAGTIS010000001.1"/>
</dbReference>
<sequence length="260" mass="28803">MKLEFHQIDAFTQRPFAGNPAVVYRLDAWLDDALMQRIAAEHNLSETAFLVKEGAVWRIRWFTPKAEVPLCGHATLASAHALFEVYQEPGERLEFISKSGELRVSREEEGRLALDFPAQVPHPVAVTVELEHALGMAPVAALGANLLMVVLESEQAVRECTPDFKALSKLPWQGVIVTAAGMKHDFVSRFFAPVIGIDEDPVTGAAHCSLIPYWAERLGKRLLRAEQCSARGGELWCRLDDERVSIAGHSVLVASGRLWI</sequence>
<dbReference type="Pfam" id="PF02567">
    <property type="entry name" value="PhzC-PhzF"/>
    <property type="match status" value="1"/>
</dbReference>
<proteinExistence type="inferred from homology"/>
<comment type="similarity">
    <text evidence="1">Belongs to the PhzF family.</text>
</comment>
<dbReference type="SUPFAM" id="SSF54506">
    <property type="entry name" value="Diaminopimelate epimerase-like"/>
    <property type="match status" value="1"/>
</dbReference>
<evidence type="ECO:0000256" key="1">
    <source>
        <dbReference type="ARBA" id="ARBA00008270"/>
    </source>
</evidence>
<keyword evidence="4" id="KW-1185">Reference proteome</keyword>
<evidence type="ECO:0000313" key="4">
    <source>
        <dbReference type="Proteomes" id="UP001519667"/>
    </source>
</evidence>
<dbReference type="Proteomes" id="UP001519667">
    <property type="component" value="Unassembled WGS sequence"/>
</dbReference>
<evidence type="ECO:0000313" key="3">
    <source>
        <dbReference type="EMBL" id="MBT8764592.1"/>
    </source>
</evidence>
<gene>
    <name evidence="3" type="ORF">J7302_00260</name>
</gene>
<dbReference type="PANTHER" id="PTHR13774">
    <property type="entry name" value="PHENAZINE BIOSYNTHESIS PROTEIN"/>
    <property type="match status" value="1"/>
</dbReference>
<accession>A0ABS5XA75</accession>
<dbReference type="PIRSF" id="PIRSF016184">
    <property type="entry name" value="PhzC_PhzF"/>
    <property type="match status" value="1"/>
</dbReference>
<dbReference type="EMBL" id="JAGTIS010000001">
    <property type="protein sequence ID" value="MBT8764592.1"/>
    <property type="molecule type" value="Genomic_DNA"/>
</dbReference>
<dbReference type="PANTHER" id="PTHR13774:SF17">
    <property type="entry name" value="PHENAZINE BIOSYNTHESIS-LIKE DOMAIN-CONTAINING PROTEIN"/>
    <property type="match status" value="1"/>
</dbReference>
<dbReference type="NCBIfam" id="TIGR00654">
    <property type="entry name" value="PhzF_family"/>
    <property type="match status" value="1"/>
</dbReference>
<reference evidence="3 4" key="1">
    <citation type="submission" date="2021-04" db="EMBL/GenBank/DDBJ databases">
        <title>Pseudomonas boanensis sp. nov., a bacterium isolated from river water used for household purposes in Boane District, Mozambique.</title>
        <authorList>
            <person name="Nicklasson M."/>
            <person name="Martin-Rodriguez A.J."/>
            <person name="Thorell K."/>
            <person name="Neves L."/>
            <person name="Mussagy A."/>
            <person name="Rydberg H.A."/>
            <person name="Hernroth B."/>
            <person name="Svensson-Stadler L."/>
            <person name="Sjoling A."/>
        </authorList>
    </citation>
    <scope>NUCLEOTIDE SEQUENCE [LARGE SCALE GENOMIC DNA]</scope>
    <source>
        <strain evidence="3 4">DB1</strain>
    </source>
</reference>
<evidence type="ECO:0000256" key="2">
    <source>
        <dbReference type="ARBA" id="ARBA00023235"/>
    </source>
</evidence>
<keyword evidence="2" id="KW-0413">Isomerase</keyword>